<organism evidence="5 6">
    <name type="scientific">Bosea thiooxidans</name>
    <dbReference type="NCBI Taxonomy" id="53254"/>
    <lineage>
        <taxon>Bacteria</taxon>
        <taxon>Pseudomonadati</taxon>
        <taxon>Pseudomonadota</taxon>
        <taxon>Alphaproteobacteria</taxon>
        <taxon>Hyphomicrobiales</taxon>
        <taxon>Boseaceae</taxon>
        <taxon>Bosea</taxon>
    </lineage>
</organism>
<dbReference type="Proteomes" id="UP000051562">
    <property type="component" value="Unassembled WGS sequence"/>
</dbReference>
<dbReference type="Gene3D" id="2.60.120.10">
    <property type="entry name" value="Jelly Rolls"/>
    <property type="match status" value="2"/>
</dbReference>
<comment type="similarity">
    <text evidence="1 2">Belongs to the pirin family.</text>
</comment>
<dbReference type="SUPFAM" id="SSF51182">
    <property type="entry name" value="RmlC-like cupins"/>
    <property type="match status" value="1"/>
</dbReference>
<dbReference type="InterPro" id="IPR003829">
    <property type="entry name" value="Pirin_N_dom"/>
</dbReference>
<dbReference type="Pfam" id="PF02678">
    <property type="entry name" value="Pirin"/>
    <property type="match status" value="1"/>
</dbReference>
<dbReference type="InterPro" id="IPR041602">
    <property type="entry name" value="Quercetinase_C"/>
</dbReference>
<evidence type="ECO:0000256" key="1">
    <source>
        <dbReference type="ARBA" id="ARBA00008416"/>
    </source>
</evidence>
<dbReference type="AlphaFoldDB" id="A0A0Q3I9A8"/>
<feature type="domain" description="Quercetin 2,3-dioxygenase C-terminal cupin" evidence="4">
    <location>
        <begin position="144"/>
        <end position="227"/>
    </location>
</feature>
<evidence type="ECO:0000256" key="2">
    <source>
        <dbReference type="RuleBase" id="RU003457"/>
    </source>
</evidence>
<dbReference type="EMBL" id="LMAR01000023">
    <property type="protein sequence ID" value="KQK31421.1"/>
    <property type="molecule type" value="Genomic_DNA"/>
</dbReference>
<accession>A0A0Q3I9A8</accession>
<keyword evidence="6" id="KW-1185">Reference proteome</keyword>
<comment type="caution">
    <text evidence="5">The sequence shown here is derived from an EMBL/GenBank/DDBJ whole genome shotgun (WGS) entry which is preliminary data.</text>
</comment>
<dbReference type="InterPro" id="IPR014710">
    <property type="entry name" value="RmlC-like_jellyroll"/>
</dbReference>
<sequence>MLRILRSGASASFAQGPFKIRRIRPGAIFGPDNDQAFGPFSVMDHANLDVGTVVRMHEHRNDEILSYMWRGKMVHEDSTGQAVSIGPRRLMMMNAGKSFWHEESTPDVPVEMLQIFIRPRNSDLPGQVQFFDRPDDSASGSWILIAAAEGEGAPLSIRQDVTVYDAHLRVGESIKIPHVEGLSQWLYVMDGEISIGGDSLQKGDAVTDFDDALPPVEAKMPTGLVLFLVNRNATASLLGTISGR</sequence>
<dbReference type="Pfam" id="PF17954">
    <property type="entry name" value="Pirin_C_2"/>
    <property type="match status" value="1"/>
</dbReference>
<feature type="domain" description="Pirin N-terminal" evidence="3">
    <location>
        <begin position="32"/>
        <end position="117"/>
    </location>
</feature>
<dbReference type="PANTHER" id="PTHR43212:SF3">
    <property type="entry name" value="QUERCETIN 2,3-DIOXYGENASE"/>
    <property type="match status" value="1"/>
</dbReference>
<evidence type="ECO:0000259" key="4">
    <source>
        <dbReference type="Pfam" id="PF17954"/>
    </source>
</evidence>
<dbReference type="InterPro" id="IPR012093">
    <property type="entry name" value="Pirin"/>
</dbReference>
<dbReference type="InterPro" id="IPR011051">
    <property type="entry name" value="RmlC_Cupin_sf"/>
</dbReference>
<reference evidence="5 6" key="1">
    <citation type="submission" date="2015-10" db="EMBL/GenBank/DDBJ databases">
        <title>Draft genome of Bosea thiooxidans.</title>
        <authorList>
            <person name="Wang X."/>
        </authorList>
    </citation>
    <scope>NUCLEOTIDE SEQUENCE [LARGE SCALE GENOMIC DNA]</scope>
    <source>
        <strain evidence="5 6">CGMCC 9174</strain>
    </source>
</reference>
<dbReference type="PANTHER" id="PTHR43212">
    <property type="entry name" value="QUERCETIN 2,3-DIOXYGENASE"/>
    <property type="match status" value="1"/>
</dbReference>
<name>A0A0Q3I9A8_9HYPH</name>
<gene>
    <name evidence="5" type="ORF">ARD30_03180</name>
</gene>
<evidence type="ECO:0000313" key="6">
    <source>
        <dbReference type="Proteomes" id="UP000051562"/>
    </source>
</evidence>
<protein>
    <recommendedName>
        <fullName evidence="7">Quercetin 2,3-dioxygenase</fullName>
    </recommendedName>
</protein>
<evidence type="ECO:0000259" key="3">
    <source>
        <dbReference type="Pfam" id="PF02678"/>
    </source>
</evidence>
<evidence type="ECO:0008006" key="7">
    <source>
        <dbReference type="Google" id="ProtNLM"/>
    </source>
</evidence>
<dbReference type="RefSeq" id="WP_055727187.1">
    <property type="nucleotide sequence ID" value="NZ_LMAR01000023.1"/>
</dbReference>
<proteinExistence type="inferred from homology"/>
<evidence type="ECO:0000313" key="5">
    <source>
        <dbReference type="EMBL" id="KQK31421.1"/>
    </source>
</evidence>